<dbReference type="Gene3D" id="1.20.120.1220">
    <property type="match status" value="1"/>
</dbReference>
<evidence type="ECO:0000259" key="2">
    <source>
        <dbReference type="Pfam" id="PF01478"/>
    </source>
</evidence>
<keyword evidence="1" id="KW-1133">Transmembrane helix</keyword>
<feature type="transmembrane region" description="Helical" evidence="1">
    <location>
        <begin position="38"/>
        <end position="56"/>
    </location>
</feature>
<feature type="domain" description="Prepilin type IV endopeptidase peptidase" evidence="2">
    <location>
        <begin position="72"/>
        <end position="169"/>
    </location>
</feature>
<name>A0ABQ2UIX9_9PSEU</name>
<dbReference type="EMBL" id="BMRE01000013">
    <property type="protein sequence ID" value="GGU39790.1"/>
    <property type="molecule type" value="Genomic_DNA"/>
</dbReference>
<comment type="caution">
    <text evidence="3">The sequence shown here is derived from an EMBL/GenBank/DDBJ whole genome shotgun (WGS) entry which is preliminary data.</text>
</comment>
<gene>
    <name evidence="3" type="ORF">GCM10010178_35180</name>
</gene>
<evidence type="ECO:0000313" key="4">
    <source>
        <dbReference type="Proteomes" id="UP000649573"/>
    </source>
</evidence>
<evidence type="ECO:0000256" key="1">
    <source>
        <dbReference type="SAM" id="Phobius"/>
    </source>
</evidence>
<evidence type="ECO:0000313" key="3">
    <source>
        <dbReference type="EMBL" id="GGU39790.1"/>
    </source>
</evidence>
<feature type="transmembrane region" description="Helical" evidence="1">
    <location>
        <begin position="93"/>
        <end position="111"/>
    </location>
</feature>
<dbReference type="InterPro" id="IPR000045">
    <property type="entry name" value="Prepilin_IV_endopep_pep"/>
</dbReference>
<dbReference type="RefSeq" id="WP_189254758.1">
    <property type="nucleotide sequence ID" value="NZ_BMRE01000013.1"/>
</dbReference>
<feature type="transmembrane region" description="Helical" evidence="1">
    <location>
        <begin position="196"/>
        <end position="212"/>
    </location>
</feature>
<protein>
    <recommendedName>
        <fullName evidence="2">Prepilin type IV endopeptidase peptidase domain-containing protein</fullName>
    </recommendedName>
</protein>
<feature type="transmembrane region" description="Helical" evidence="1">
    <location>
        <begin position="68"/>
        <end position="87"/>
    </location>
</feature>
<dbReference type="Proteomes" id="UP000649573">
    <property type="component" value="Unassembled WGS sequence"/>
</dbReference>
<proteinExistence type="predicted"/>
<keyword evidence="1" id="KW-0812">Transmembrane</keyword>
<dbReference type="Pfam" id="PF01478">
    <property type="entry name" value="Peptidase_A24"/>
    <property type="match status" value="1"/>
</dbReference>
<keyword evidence="1" id="KW-0472">Membrane</keyword>
<feature type="transmembrane region" description="Helical" evidence="1">
    <location>
        <begin position="160"/>
        <end position="184"/>
    </location>
</feature>
<sequence>MSLWLTYGLLGVFAGPFVIAFSNSIARGEAASWRCVTAVGWRPALAAGALLALLLVEGTTRRHTAAGALAWLAIVGLLLALIDWSSHRLPHPIVGALLGGGLVQFGLAGLIERDVWPLLRAVTAALVVLVIVLTIGLISPSGLGLGDVTLATTMAFFLGWFGWPYVVVGLMSAFLSTGLVMSVLRARKLISQGQPIALGPALIFTPICVILLF</sequence>
<organism evidence="3 4">
    <name type="scientific">Lentzea flava</name>
    <dbReference type="NCBI Taxonomy" id="103732"/>
    <lineage>
        <taxon>Bacteria</taxon>
        <taxon>Bacillati</taxon>
        <taxon>Actinomycetota</taxon>
        <taxon>Actinomycetes</taxon>
        <taxon>Pseudonocardiales</taxon>
        <taxon>Pseudonocardiaceae</taxon>
        <taxon>Lentzea</taxon>
    </lineage>
</organism>
<accession>A0ABQ2UIX9</accession>
<feature type="transmembrane region" description="Helical" evidence="1">
    <location>
        <begin position="118"/>
        <end position="140"/>
    </location>
</feature>
<keyword evidence="4" id="KW-1185">Reference proteome</keyword>
<reference evidence="4" key="1">
    <citation type="journal article" date="2019" name="Int. J. Syst. Evol. Microbiol.">
        <title>The Global Catalogue of Microorganisms (GCM) 10K type strain sequencing project: providing services to taxonomists for standard genome sequencing and annotation.</title>
        <authorList>
            <consortium name="The Broad Institute Genomics Platform"/>
            <consortium name="The Broad Institute Genome Sequencing Center for Infectious Disease"/>
            <person name="Wu L."/>
            <person name="Ma J."/>
        </authorList>
    </citation>
    <scope>NUCLEOTIDE SEQUENCE [LARGE SCALE GENOMIC DNA]</scope>
    <source>
        <strain evidence="4">JCM 3296</strain>
    </source>
</reference>